<sequence length="89" mass="9901">MSLVNLPFGLKVVWESELRTGMGSIIGTMERTILQSAGFPFPLNPSIYTFESFRVPNSFPGIPTQKSRPHSEGNEEFYGESLKGKSEAF</sequence>
<evidence type="ECO:0000313" key="3">
    <source>
        <dbReference type="Proteomes" id="UP000708208"/>
    </source>
</evidence>
<organism evidence="2 3">
    <name type="scientific">Allacma fusca</name>
    <dbReference type="NCBI Taxonomy" id="39272"/>
    <lineage>
        <taxon>Eukaryota</taxon>
        <taxon>Metazoa</taxon>
        <taxon>Ecdysozoa</taxon>
        <taxon>Arthropoda</taxon>
        <taxon>Hexapoda</taxon>
        <taxon>Collembola</taxon>
        <taxon>Symphypleona</taxon>
        <taxon>Sminthuridae</taxon>
        <taxon>Allacma</taxon>
    </lineage>
</organism>
<protein>
    <submittedName>
        <fullName evidence="2">Uncharacterized protein</fullName>
    </submittedName>
</protein>
<keyword evidence="3" id="KW-1185">Reference proteome</keyword>
<evidence type="ECO:0000313" key="2">
    <source>
        <dbReference type="EMBL" id="CAG7820103.1"/>
    </source>
</evidence>
<dbReference type="EMBL" id="CAJVCH010469259">
    <property type="protein sequence ID" value="CAG7820103.1"/>
    <property type="molecule type" value="Genomic_DNA"/>
</dbReference>
<comment type="caution">
    <text evidence="2">The sequence shown here is derived from an EMBL/GenBank/DDBJ whole genome shotgun (WGS) entry which is preliminary data.</text>
</comment>
<dbReference type="AlphaFoldDB" id="A0A8J2KNA0"/>
<proteinExistence type="predicted"/>
<evidence type="ECO:0000256" key="1">
    <source>
        <dbReference type="SAM" id="MobiDB-lite"/>
    </source>
</evidence>
<dbReference type="Proteomes" id="UP000708208">
    <property type="component" value="Unassembled WGS sequence"/>
</dbReference>
<gene>
    <name evidence="2" type="ORF">AFUS01_LOCUS30510</name>
</gene>
<feature type="region of interest" description="Disordered" evidence="1">
    <location>
        <begin position="60"/>
        <end position="89"/>
    </location>
</feature>
<reference evidence="2" key="1">
    <citation type="submission" date="2021-06" db="EMBL/GenBank/DDBJ databases">
        <authorList>
            <person name="Hodson N. C."/>
            <person name="Mongue J. A."/>
            <person name="Jaron S. K."/>
        </authorList>
    </citation>
    <scope>NUCLEOTIDE SEQUENCE</scope>
</reference>
<name>A0A8J2KNA0_9HEXA</name>
<accession>A0A8J2KNA0</accession>